<sequence length="120" mass="14391">MNTKEQAQTIMQEYIDFIIKDVLWNEEEEIDIIIYEDATEEFDFGWVFCYDVRDPDKESPLIGNGPVIVERDTLDTYKMHTAYSYEDNVKMYLKDKMKLGKLEKDDDGFWDIVNFRSYND</sequence>
<evidence type="ECO:0000313" key="1">
    <source>
        <dbReference type="EMBL" id="MBC8754186.1"/>
    </source>
</evidence>
<name>A0ABR7Q6I2_9FLAO</name>
<evidence type="ECO:0008006" key="3">
    <source>
        <dbReference type="Google" id="ProtNLM"/>
    </source>
</evidence>
<reference evidence="1 2" key="1">
    <citation type="submission" date="2020-07" db="EMBL/GenBank/DDBJ databases">
        <title>Description of Kordia aestuariivivens sp. nov., isolated from a tidal flat.</title>
        <authorList>
            <person name="Park S."/>
            <person name="Yoon J.-H."/>
        </authorList>
    </citation>
    <scope>NUCLEOTIDE SEQUENCE [LARGE SCALE GENOMIC DNA]</scope>
    <source>
        <strain evidence="1 2">YSTF-M3</strain>
    </source>
</reference>
<accession>A0ABR7Q6I2</accession>
<gene>
    <name evidence="1" type="ORF">H2O64_05850</name>
</gene>
<keyword evidence="2" id="KW-1185">Reference proteome</keyword>
<dbReference type="EMBL" id="JACGWS010000003">
    <property type="protein sequence ID" value="MBC8754186.1"/>
    <property type="molecule type" value="Genomic_DNA"/>
</dbReference>
<dbReference type="Proteomes" id="UP000619238">
    <property type="component" value="Unassembled WGS sequence"/>
</dbReference>
<comment type="caution">
    <text evidence="1">The sequence shown here is derived from an EMBL/GenBank/DDBJ whole genome shotgun (WGS) entry which is preliminary data.</text>
</comment>
<protein>
    <recommendedName>
        <fullName evidence="3">Immunity protein 53</fullName>
    </recommendedName>
</protein>
<evidence type="ECO:0000313" key="2">
    <source>
        <dbReference type="Proteomes" id="UP000619238"/>
    </source>
</evidence>
<dbReference type="RefSeq" id="WP_187561234.1">
    <property type="nucleotide sequence ID" value="NZ_JACGWS010000003.1"/>
</dbReference>
<proteinExistence type="predicted"/>
<organism evidence="1 2">
    <name type="scientific">Kordia aestuariivivens</name>
    <dbReference type="NCBI Taxonomy" id="2759037"/>
    <lineage>
        <taxon>Bacteria</taxon>
        <taxon>Pseudomonadati</taxon>
        <taxon>Bacteroidota</taxon>
        <taxon>Flavobacteriia</taxon>
        <taxon>Flavobacteriales</taxon>
        <taxon>Flavobacteriaceae</taxon>
        <taxon>Kordia</taxon>
    </lineage>
</organism>